<name>A0ABW3RFS9_9FLAO</name>
<organism evidence="2 3">
    <name type="scientific">Hwangdonia seohaensis</name>
    <dbReference type="NCBI Taxonomy" id="1240727"/>
    <lineage>
        <taxon>Bacteria</taxon>
        <taxon>Pseudomonadati</taxon>
        <taxon>Bacteroidota</taxon>
        <taxon>Flavobacteriia</taxon>
        <taxon>Flavobacteriales</taxon>
        <taxon>Flavobacteriaceae</taxon>
        <taxon>Hwangdonia</taxon>
    </lineage>
</organism>
<feature type="domain" description="Knr4/Smi1-like" evidence="1">
    <location>
        <begin position="29"/>
        <end position="158"/>
    </location>
</feature>
<dbReference type="SUPFAM" id="SSF160631">
    <property type="entry name" value="SMI1/KNR4-like"/>
    <property type="match status" value="1"/>
</dbReference>
<keyword evidence="3" id="KW-1185">Reference proteome</keyword>
<sequence length="434" mass="50858">MNNRKKIKEKLLKNLLTDFDSMGISIIPPDSKVAVKKLEKRILGSLNETLKEFYSQCDGYMLNWQGKLDGFKIKGQTSIRPVSILDNLSIGNNKVLSFSNLEHAPNFSIDSLMIFDIIDNLGNYVLLRIDVDNSSLYLYTYGKKLNKMDLTIAEYLLKAEDYFGTELWQQFYIEKADNISNYYCIYKNNITFYQHLLEPNEFKHVKDSVKNILEKFNISNINFNYKNAINDKLEALKKQSTFYLSEFNLGTNVSANSLMKAQESICQALPQPMIDFYAQINGLEIEWEINNISGNLNYLCLEEIYGGNEWYNENDWNKTNYHNAIIWIGEDPNDEFYQISRELRPLEIFSGDSSYVGFRFSDANIFEIYYAFNRDELIKLPISIEKYLHLNIRLFGLEGWQEYYRSGKHAKIGEDYLIDHINTIFPDFKIEEFH</sequence>
<dbReference type="InterPro" id="IPR018958">
    <property type="entry name" value="Knr4/Smi1-like_dom"/>
</dbReference>
<dbReference type="SMART" id="SM00860">
    <property type="entry name" value="SMI1_KNR4"/>
    <property type="match status" value="2"/>
</dbReference>
<evidence type="ECO:0000259" key="1">
    <source>
        <dbReference type="SMART" id="SM00860"/>
    </source>
</evidence>
<feature type="domain" description="Knr4/Smi1-like" evidence="1">
    <location>
        <begin position="252"/>
        <end position="406"/>
    </location>
</feature>
<gene>
    <name evidence="2" type="ORF">ACFQ2E_15525</name>
</gene>
<accession>A0ABW3RFS9</accession>
<protein>
    <recommendedName>
        <fullName evidence="1">Knr4/Smi1-like domain-containing protein</fullName>
    </recommendedName>
</protein>
<dbReference type="RefSeq" id="WP_311942484.1">
    <property type="nucleotide sequence ID" value="NZ_JAVSCK010000005.1"/>
</dbReference>
<reference evidence="3" key="1">
    <citation type="journal article" date="2019" name="Int. J. Syst. Evol. Microbiol.">
        <title>The Global Catalogue of Microorganisms (GCM) 10K type strain sequencing project: providing services to taxonomists for standard genome sequencing and annotation.</title>
        <authorList>
            <consortium name="The Broad Institute Genomics Platform"/>
            <consortium name="The Broad Institute Genome Sequencing Center for Infectious Disease"/>
            <person name="Wu L."/>
            <person name="Ma J."/>
        </authorList>
    </citation>
    <scope>NUCLEOTIDE SEQUENCE [LARGE SCALE GENOMIC DNA]</scope>
    <source>
        <strain evidence="3">CCUG 63246</strain>
    </source>
</reference>
<comment type="caution">
    <text evidence="2">The sequence shown here is derived from an EMBL/GenBank/DDBJ whole genome shotgun (WGS) entry which is preliminary data.</text>
</comment>
<evidence type="ECO:0000313" key="3">
    <source>
        <dbReference type="Proteomes" id="UP001597163"/>
    </source>
</evidence>
<dbReference type="EMBL" id="JBHTLJ010000005">
    <property type="protein sequence ID" value="MFD1163840.1"/>
    <property type="molecule type" value="Genomic_DNA"/>
</dbReference>
<dbReference type="InterPro" id="IPR037883">
    <property type="entry name" value="Knr4/Smi1-like_sf"/>
</dbReference>
<dbReference type="Proteomes" id="UP001597163">
    <property type="component" value="Unassembled WGS sequence"/>
</dbReference>
<proteinExistence type="predicted"/>
<evidence type="ECO:0000313" key="2">
    <source>
        <dbReference type="EMBL" id="MFD1163840.1"/>
    </source>
</evidence>